<proteinExistence type="inferred from homology"/>
<feature type="domain" description="Orn/DAP/Arg decarboxylase 2 N-terminal" evidence="6">
    <location>
        <begin position="27"/>
        <end position="268"/>
    </location>
</feature>
<reference evidence="7 8" key="1">
    <citation type="submission" date="2006-02" db="EMBL/GenBank/DDBJ databases">
        <authorList>
            <person name="Moran M.A."/>
            <person name="Kjelleberg S."/>
            <person name="Egan S."/>
            <person name="Saunders N."/>
            <person name="Thomas T."/>
            <person name="Ferriera S."/>
            <person name="Johnson J."/>
            <person name="Kravitz S."/>
            <person name="Halpern A."/>
            <person name="Remington K."/>
            <person name="Beeson K."/>
            <person name="Tran B."/>
            <person name="Rogers Y.-H."/>
            <person name="Friedman R."/>
            <person name="Venter J.C."/>
        </authorList>
    </citation>
    <scope>NUCLEOTIDE SEQUENCE [LARGE SCALE GENOMIC DNA]</scope>
    <source>
        <strain evidence="7 8">D2</strain>
    </source>
</reference>
<dbReference type="Proteomes" id="UP000006201">
    <property type="component" value="Unassembled WGS sequence"/>
</dbReference>
<organism evidence="7 8">
    <name type="scientific">Pseudoalteromonas tunicata D2</name>
    <dbReference type="NCBI Taxonomy" id="87626"/>
    <lineage>
        <taxon>Bacteria</taxon>
        <taxon>Pseudomonadati</taxon>
        <taxon>Pseudomonadota</taxon>
        <taxon>Gammaproteobacteria</taxon>
        <taxon>Alteromonadales</taxon>
        <taxon>Pseudoalteromonadaceae</taxon>
        <taxon>Pseudoalteromonas</taxon>
    </lineage>
</organism>
<dbReference type="GO" id="GO:0005737">
    <property type="term" value="C:cytoplasm"/>
    <property type="evidence" value="ECO:0007669"/>
    <property type="project" value="TreeGrafter"/>
</dbReference>
<comment type="cofactor">
    <cofactor evidence="1 5">
        <name>pyridoxal 5'-phosphate</name>
        <dbReference type="ChEBI" id="CHEBI:597326"/>
    </cofactor>
</comment>
<dbReference type="FunFam" id="3.20.20.10:FF:000008">
    <property type="entry name" value="Ornithine decarboxylase"/>
    <property type="match status" value="1"/>
</dbReference>
<dbReference type="OrthoDB" id="9802147at2"/>
<dbReference type="InterPro" id="IPR009006">
    <property type="entry name" value="Ala_racemase/Decarboxylase_C"/>
</dbReference>
<protein>
    <submittedName>
        <fullName evidence="7">Ornithine decarboxylase</fullName>
    </submittedName>
</protein>
<dbReference type="PRINTS" id="PR01179">
    <property type="entry name" value="ODADCRBXLASE"/>
</dbReference>
<evidence type="ECO:0000256" key="4">
    <source>
        <dbReference type="ARBA" id="ARBA00023239"/>
    </source>
</evidence>
<dbReference type="Gene3D" id="3.20.20.10">
    <property type="entry name" value="Alanine racemase"/>
    <property type="match status" value="1"/>
</dbReference>
<dbReference type="PRINTS" id="PR01182">
    <property type="entry name" value="ORNDCRBXLASE"/>
</dbReference>
<comment type="similarity">
    <text evidence="2">Belongs to the Orn/Lys/Arg decarboxylase class-II family.</text>
</comment>
<dbReference type="CDD" id="cd00622">
    <property type="entry name" value="PLPDE_III_ODC"/>
    <property type="match status" value="1"/>
</dbReference>
<evidence type="ECO:0000256" key="1">
    <source>
        <dbReference type="ARBA" id="ARBA00001933"/>
    </source>
</evidence>
<evidence type="ECO:0000313" key="7">
    <source>
        <dbReference type="EMBL" id="EAR30454.1"/>
    </source>
</evidence>
<keyword evidence="8" id="KW-1185">Reference proteome</keyword>
<evidence type="ECO:0000256" key="5">
    <source>
        <dbReference type="PIRSR" id="PIRSR600183-50"/>
    </source>
</evidence>
<dbReference type="SUPFAM" id="SSF50621">
    <property type="entry name" value="Alanine racemase C-terminal domain-like"/>
    <property type="match status" value="1"/>
</dbReference>
<sequence>MQLTEKLNSFLNKPISTPFLVVDLDVLAHQYRRLVTAMPNVVCHYSVKSNSARAVLEKLFALGSCFEAASINEIHACFAAGAKANQIHFGNTIKKISDIETAYQLGVQSYAFDCYEELVKLAQYAPGCRVVCRLKNDGKGAHWGLCHKFGCSLTEAVDFLSRSVLLGLEPYGLSFHVGSQQQSPDAWHRALVDARWVADELVKQDIKIGLINLGGGYPASGYLNDSDNEVDYSMEFFGKCISESLTAIFGSWSGDLKFICEPGRYLLAEAGVVKTTVILACERMLSDQIHRWLYLDVGKFNGLYEASDIKYPVLHHADQRSDKTSTILTGPTCDSSDMLSYKNHLHHLPFTIAVGDPLMFCCAGAYSNSYSCKGFNGFEPLAEYYI</sequence>
<dbReference type="PANTHER" id="PTHR11482:SF6">
    <property type="entry name" value="ORNITHINE DECARBOXYLASE 1-RELATED"/>
    <property type="match status" value="1"/>
</dbReference>
<dbReference type="InterPro" id="IPR000183">
    <property type="entry name" value="Orn/DAP/Arg_de-COase"/>
</dbReference>
<dbReference type="HOGENOM" id="CLU_026444_1_3_6"/>
<dbReference type="eggNOG" id="COG0019">
    <property type="taxonomic scope" value="Bacteria"/>
</dbReference>
<dbReference type="Gene3D" id="2.40.37.10">
    <property type="entry name" value="Lyase, Ornithine Decarboxylase, Chain A, domain 1"/>
    <property type="match status" value="1"/>
</dbReference>
<evidence type="ECO:0000256" key="2">
    <source>
        <dbReference type="ARBA" id="ARBA00008872"/>
    </source>
</evidence>
<dbReference type="Pfam" id="PF02784">
    <property type="entry name" value="Orn_Arg_deC_N"/>
    <property type="match status" value="1"/>
</dbReference>
<dbReference type="GO" id="GO:0033387">
    <property type="term" value="P:putrescine biosynthetic process from arginine, via ornithine"/>
    <property type="evidence" value="ECO:0007669"/>
    <property type="project" value="TreeGrafter"/>
</dbReference>
<dbReference type="EMBL" id="AAOH01000001">
    <property type="protein sequence ID" value="EAR30454.1"/>
    <property type="molecule type" value="Genomic_DNA"/>
</dbReference>
<dbReference type="STRING" id="87626.PTD2_02756"/>
<name>A4C4H2_9GAMM</name>
<dbReference type="InterPro" id="IPR002433">
    <property type="entry name" value="Orn_de-COase"/>
</dbReference>
<evidence type="ECO:0000259" key="6">
    <source>
        <dbReference type="Pfam" id="PF02784"/>
    </source>
</evidence>
<dbReference type="InterPro" id="IPR022644">
    <property type="entry name" value="De-COase2_N"/>
</dbReference>
<keyword evidence="3 5" id="KW-0663">Pyridoxal phosphate</keyword>
<gene>
    <name evidence="7" type="ORF">PTD2_02756</name>
</gene>
<keyword evidence="4" id="KW-0456">Lyase</keyword>
<dbReference type="PANTHER" id="PTHR11482">
    <property type="entry name" value="ARGININE/DIAMINOPIMELATE/ORNITHINE DECARBOXYLASE"/>
    <property type="match status" value="1"/>
</dbReference>
<dbReference type="InterPro" id="IPR029066">
    <property type="entry name" value="PLP-binding_barrel"/>
</dbReference>
<comment type="caution">
    <text evidence="7">The sequence shown here is derived from an EMBL/GenBank/DDBJ whole genome shotgun (WGS) entry which is preliminary data.</text>
</comment>
<accession>A4C4H2</accession>
<evidence type="ECO:0000313" key="8">
    <source>
        <dbReference type="Proteomes" id="UP000006201"/>
    </source>
</evidence>
<evidence type="ECO:0000256" key="3">
    <source>
        <dbReference type="ARBA" id="ARBA00022898"/>
    </source>
</evidence>
<feature type="active site" description="Proton donor" evidence="5">
    <location>
        <position position="333"/>
    </location>
</feature>
<dbReference type="GO" id="GO:0004586">
    <property type="term" value="F:ornithine decarboxylase activity"/>
    <property type="evidence" value="ECO:0007669"/>
    <property type="project" value="TreeGrafter"/>
</dbReference>
<dbReference type="AlphaFoldDB" id="A4C4H2"/>
<dbReference type="RefSeq" id="WP_009836752.1">
    <property type="nucleotide sequence ID" value="NZ_AAOH01000001.1"/>
</dbReference>
<feature type="modified residue" description="N6-(pyridoxal phosphate)lysine" evidence="5">
    <location>
        <position position="48"/>
    </location>
</feature>
<dbReference type="SUPFAM" id="SSF51419">
    <property type="entry name" value="PLP-binding barrel"/>
    <property type="match status" value="1"/>
</dbReference>